<evidence type="ECO:0000256" key="1">
    <source>
        <dbReference type="SAM" id="SignalP"/>
    </source>
</evidence>
<keyword evidence="3" id="KW-1185">Reference proteome</keyword>
<feature type="signal peptide" evidence="1">
    <location>
        <begin position="1"/>
        <end position="23"/>
    </location>
</feature>
<accession>A0A931J2E5</accession>
<reference evidence="2" key="1">
    <citation type="submission" date="2020-12" db="EMBL/GenBank/DDBJ databases">
        <title>The genome sequence of Inhella sp. 1Y17.</title>
        <authorList>
            <person name="Liu Y."/>
        </authorList>
    </citation>
    <scope>NUCLEOTIDE SEQUENCE</scope>
    <source>
        <strain evidence="2">1Y17</strain>
    </source>
</reference>
<organism evidence="2 3">
    <name type="scientific">Inhella proteolytica</name>
    <dbReference type="NCBI Taxonomy" id="2795029"/>
    <lineage>
        <taxon>Bacteria</taxon>
        <taxon>Pseudomonadati</taxon>
        <taxon>Pseudomonadota</taxon>
        <taxon>Betaproteobacteria</taxon>
        <taxon>Burkholderiales</taxon>
        <taxon>Sphaerotilaceae</taxon>
        <taxon>Inhella</taxon>
    </lineage>
</organism>
<keyword evidence="1" id="KW-0732">Signal</keyword>
<protein>
    <recommendedName>
        <fullName evidence="4">DUF1330 domain-containing protein</fullName>
    </recommendedName>
</protein>
<sequence length="146" mass="16378">MKFGRTLALSALLALAASLPAAAQTKPYNEGSVWGISLIKVKPGMQDIYLRDLGVARKKLMEEAKKQGLILSEKILIGQASDREDWDLMLMVEFKNWAAFDGLTDKFDALSLKMVGTEEKQVQMMVKRTETREILGNKTMQEITLK</sequence>
<dbReference type="RefSeq" id="WP_198110516.1">
    <property type="nucleotide sequence ID" value="NZ_JAEDAK010000004.1"/>
</dbReference>
<dbReference type="Proteomes" id="UP000613266">
    <property type="component" value="Unassembled WGS sequence"/>
</dbReference>
<feature type="chain" id="PRO_5037691830" description="DUF1330 domain-containing protein" evidence="1">
    <location>
        <begin position="24"/>
        <end position="146"/>
    </location>
</feature>
<proteinExistence type="predicted"/>
<comment type="caution">
    <text evidence="2">The sequence shown here is derived from an EMBL/GenBank/DDBJ whole genome shotgun (WGS) entry which is preliminary data.</text>
</comment>
<dbReference type="AlphaFoldDB" id="A0A931J2E5"/>
<dbReference type="EMBL" id="JAEDAK010000004">
    <property type="protein sequence ID" value="MBH9576910.1"/>
    <property type="molecule type" value="Genomic_DNA"/>
</dbReference>
<evidence type="ECO:0008006" key="4">
    <source>
        <dbReference type="Google" id="ProtNLM"/>
    </source>
</evidence>
<evidence type="ECO:0000313" key="2">
    <source>
        <dbReference type="EMBL" id="MBH9576910.1"/>
    </source>
</evidence>
<gene>
    <name evidence="2" type="ORF">I7X39_08330</name>
</gene>
<name>A0A931J2E5_9BURK</name>
<evidence type="ECO:0000313" key="3">
    <source>
        <dbReference type="Proteomes" id="UP000613266"/>
    </source>
</evidence>